<dbReference type="PRINTS" id="PR00105">
    <property type="entry name" value="C5METTRFRASE"/>
</dbReference>
<evidence type="ECO:0000256" key="7">
    <source>
        <dbReference type="RuleBase" id="RU000416"/>
    </source>
</evidence>
<comment type="similarity">
    <text evidence="6 7">Belongs to the class I-like SAM-binding methyltransferase superfamily. C5-methyltransferase family.</text>
</comment>
<gene>
    <name evidence="8" type="ORF">BJP37_23480</name>
</gene>
<dbReference type="InterPro" id="IPR050390">
    <property type="entry name" value="C5-Methyltransferase"/>
</dbReference>
<dbReference type="Pfam" id="PF00145">
    <property type="entry name" value="DNA_methylase"/>
    <property type="match status" value="1"/>
</dbReference>
<dbReference type="EMBL" id="MKZS01000001">
    <property type="protein sequence ID" value="OLT61531.1"/>
    <property type="molecule type" value="Genomic_DNA"/>
</dbReference>
<dbReference type="InterPro" id="IPR029063">
    <property type="entry name" value="SAM-dependent_MTases_sf"/>
</dbReference>
<comment type="caution">
    <text evidence="8">The sequence shown here is derived from an EMBL/GenBank/DDBJ whole genome shotgun (WGS) entry which is preliminary data.</text>
</comment>
<dbReference type="PANTHER" id="PTHR10629:SF52">
    <property type="entry name" value="DNA (CYTOSINE-5)-METHYLTRANSFERASE 1"/>
    <property type="match status" value="1"/>
</dbReference>
<dbReference type="NCBIfam" id="TIGR00675">
    <property type="entry name" value="dcm"/>
    <property type="match status" value="1"/>
</dbReference>
<dbReference type="Gene3D" id="3.40.50.150">
    <property type="entry name" value="Vaccinia Virus protein VP39"/>
    <property type="match status" value="1"/>
</dbReference>
<sequence>MSYVEKINHILKPATSGNPLVVDLFAGCGGLSLGFEAQGFETHGLEMDANCCATYQKNLRGKCSQVVLTPETELPAAPVLIGGPPCQPFSVGGKQKGLKDSRDGFPTFISAVKRLRPDIWLFENVRGLLYRNKWYLDEIIQALQSLGYVIEVKLLNAVNFGVPQNRERLIVIGHQGKFEFPQLLERKISAGEALGEMAFQAPPESKFLTPSMDKYVAKYEKASSCKRPRDLHLDKPARTLTCRNLAGATGDMHRIKLPSGRRRRLLLREAARLQSFPDWFEFVGTETSCFNQVGNAVSPLFAFHIAGMVRNYLLSNQRLSSDEIAQHNIPIQLSLPL</sequence>
<dbReference type="PANTHER" id="PTHR10629">
    <property type="entry name" value="CYTOSINE-SPECIFIC METHYLTRANSFERASE"/>
    <property type="match status" value="1"/>
</dbReference>
<feature type="active site" evidence="6">
    <location>
        <position position="86"/>
    </location>
</feature>
<evidence type="ECO:0000256" key="1">
    <source>
        <dbReference type="ARBA" id="ARBA00011975"/>
    </source>
</evidence>
<organism evidence="8 9">
    <name type="scientific">Moorena bouillonii PNG</name>
    <dbReference type="NCBI Taxonomy" id="568701"/>
    <lineage>
        <taxon>Bacteria</taxon>
        <taxon>Bacillati</taxon>
        <taxon>Cyanobacteriota</taxon>
        <taxon>Cyanophyceae</taxon>
        <taxon>Coleofasciculales</taxon>
        <taxon>Coleofasciculaceae</taxon>
        <taxon>Moorena</taxon>
    </lineage>
</organism>
<dbReference type="GO" id="GO:0003886">
    <property type="term" value="F:DNA (cytosine-5-)-methyltransferase activity"/>
    <property type="evidence" value="ECO:0007669"/>
    <property type="project" value="UniProtKB-EC"/>
</dbReference>
<dbReference type="RefSeq" id="WP_075902721.1">
    <property type="nucleotide sequence ID" value="NZ_MKZS01000001.1"/>
</dbReference>
<name>A0A1U7N6F9_9CYAN</name>
<dbReference type="GO" id="GO:0009307">
    <property type="term" value="P:DNA restriction-modification system"/>
    <property type="evidence" value="ECO:0007669"/>
    <property type="project" value="UniProtKB-KW"/>
</dbReference>
<keyword evidence="5" id="KW-0680">Restriction system</keyword>
<dbReference type="Proteomes" id="UP000186657">
    <property type="component" value="Unassembled WGS sequence"/>
</dbReference>
<evidence type="ECO:0000256" key="3">
    <source>
        <dbReference type="ARBA" id="ARBA00022679"/>
    </source>
</evidence>
<keyword evidence="9" id="KW-1185">Reference proteome</keyword>
<protein>
    <recommendedName>
        <fullName evidence="1">DNA (cytosine-5-)-methyltransferase</fullName>
        <ecNumber evidence="1">2.1.1.37</ecNumber>
    </recommendedName>
</protein>
<dbReference type="InterPro" id="IPR001525">
    <property type="entry name" value="C5_MeTfrase"/>
</dbReference>
<dbReference type="PROSITE" id="PS51679">
    <property type="entry name" value="SAM_MT_C5"/>
    <property type="match status" value="1"/>
</dbReference>
<evidence type="ECO:0000256" key="2">
    <source>
        <dbReference type="ARBA" id="ARBA00022603"/>
    </source>
</evidence>
<keyword evidence="3 6" id="KW-0808">Transferase</keyword>
<accession>A0A1U7N6F9</accession>
<evidence type="ECO:0000256" key="5">
    <source>
        <dbReference type="ARBA" id="ARBA00022747"/>
    </source>
</evidence>
<evidence type="ECO:0000256" key="4">
    <source>
        <dbReference type="ARBA" id="ARBA00022691"/>
    </source>
</evidence>
<evidence type="ECO:0000256" key="6">
    <source>
        <dbReference type="PROSITE-ProRule" id="PRU01016"/>
    </source>
</evidence>
<keyword evidence="4 6" id="KW-0949">S-adenosyl-L-methionine</keyword>
<dbReference type="GO" id="GO:0032259">
    <property type="term" value="P:methylation"/>
    <property type="evidence" value="ECO:0007669"/>
    <property type="project" value="UniProtKB-KW"/>
</dbReference>
<dbReference type="Gene3D" id="3.90.120.10">
    <property type="entry name" value="DNA Methylase, subunit A, domain 2"/>
    <property type="match status" value="1"/>
</dbReference>
<proteinExistence type="inferred from homology"/>
<dbReference type="AlphaFoldDB" id="A0A1U7N6F9"/>
<evidence type="ECO:0000313" key="8">
    <source>
        <dbReference type="EMBL" id="OLT61531.1"/>
    </source>
</evidence>
<dbReference type="SUPFAM" id="SSF53335">
    <property type="entry name" value="S-adenosyl-L-methionine-dependent methyltransferases"/>
    <property type="match status" value="1"/>
</dbReference>
<evidence type="ECO:0000313" key="9">
    <source>
        <dbReference type="Proteomes" id="UP000186657"/>
    </source>
</evidence>
<keyword evidence="2 6" id="KW-0489">Methyltransferase</keyword>
<reference evidence="8 9" key="1">
    <citation type="submission" date="2016-10" db="EMBL/GenBank/DDBJ databases">
        <title>Comparative genomics uncovers the prolific and rare metabolic potential of the cyanobacterial genus Moorea.</title>
        <authorList>
            <person name="Leao T."/>
            <person name="Castelao G."/>
            <person name="Korobeynikov A."/>
            <person name="Monroe E.A."/>
            <person name="Podell S."/>
            <person name="Glukhov E."/>
            <person name="Allen E."/>
            <person name="Gerwick W.H."/>
            <person name="Gerwick L."/>
        </authorList>
    </citation>
    <scope>NUCLEOTIDE SEQUENCE [LARGE SCALE GENOMIC DNA]</scope>
    <source>
        <strain evidence="8 9">PNG5-198</strain>
    </source>
</reference>
<dbReference type="EC" id="2.1.1.37" evidence="1"/>